<gene>
    <name evidence="2" type="ORF">LCGC14_1341910</name>
</gene>
<organism evidence="2">
    <name type="scientific">marine sediment metagenome</name>
    <dbReference type="NCBI Taxonomy" id="412755"/>
    <lineage>
        <taxon>unclassified sequences</taxon>
        <taxon>metagenomes</taxon>
        <taxon>ecological metagenomes</taxon>
    </lineage>
</organism>
<dbReference type="SUPFAM" id="SSF50475">
    <property type="entry name" value="FMN-binding split barrel"/>
    <property type="match status" value="1"/>
</dbReference>
<dbReference type="AlphaFoldDB" id="A0A0F9KDA0"/>
<sequence>MSSQPFSPQDFGLITDYLYEILATTYSINSNSRQISPNTACMGIKLLKNKRLIINPYPETTTFKNLKEKSLIAINFVDNVYLYALAALKDPNSLIGLKDFPEKYYDYQTLETYGKDIPYIKKAWGIIIGKVSKELKKTKNDSFGEVIIPIFILDVIFAKKIRNSSKSINRAENLTIEAIILATRLEIAKKSNNEVLFSQIHKQILYYIENIKRFGASTKALQAIEIVNNYLNSLID</sequence>
<evidence type="ECO:0000259" key="1">
    <source>
        <dbReference type="Pfam" id="PF04289"/>
    </source>
</evidence>
<dbReference type="Pfam" id="PF04289">
    <property type="entry name" value="DUF447_N"/>
    <property type="match status" value="1"/>
</dbReference>
<protein>
    <recommendedName>
        <fullName evidence="1">DUF447 domain-containing protein</fullName>
    </recommendedName>
</protein>
<name>A0A0F9KDA0_9ZZZZ</name>
<reference evidence="2" key="1">
    <citation type="journal article" date="2015" name="Nature">
        <title>Complex archaea that bridge the gap between prokaryotes and eukaryotes.</title>
        <authorList>
            <person name="Spang A."/>
            <person name="Saw J.H."/>
            <person name="Jorgensen S.L."/>
            <person name="Zaremba-Niedzwiedzka K."/>
            <person name="Martijn J."/>
            <person name="Lind A.E."/>
            <person name="van Eijk R."/>
            <person name="Schleper C."/>
            <person name="Guy L."/>
            <person name="Ettema T.J."/>
        </authorList>
    </citation>
    <scope>NUCLEOTIDE SEQUENCE</scope>
</reference>
<dbReference type="InterPro" id="IPR012349">
    <property type="entry name" value="Split_barrel_FMN-bd"/>
</dbReference>
<dbReference type="Gene3D" id="2.30.110.10">
    <property type="entry name" value="Electron Transport, Fmn-binding Protein, Chain A"/>
    <property type="match status" value="1"/>
</dbReference>
<proteinExistence type="predicted"/>
<evidence type="ECO:0000313" key="2">
    <source>
        <dbReference type="EMBL" id="KKM80239.1"/>
    </source>
</evidence>
<dbReference type="EMBL" id="LAZR01008214">
    <property type="protein sequence ID" value="KKM80239.1"/>
    <property type="molecule type" value="Genomic_DNA"/>
</dbReference>
<dbReference type="InterPro" id="IPR007386">
    <property type="entry name" value="DUF447_N"/>
</dbReference>
<comment type="caution">
    <text evidence="2">The sequence shown here is derived from an EMBL/GenBank/DDBJ whole genome shotgun (WGS) entry which is preliminary data.</text>
</comment>
<dbReference type="Gene3D" id="1.20.58.290">
    <property type="entry name" value="Hypothetical membrane protein ta0354_69_121"/>
    <property type="match status" value="1"/>
</dbReference>
<feature type="domain" description="DUF447" evidence="1">
    <location>
        <begin position="19"/>
        <end position="91"/>
    </location>
</feature>
<accession>A0A0F9KDA0</accession>